<organism evidence="1 2">
    <name type="scientific">Eubacterium multiforme</name>
    <dbReference type="NCBI Taxonomy" id="83339"/>
    <lineage>
        <taxon>Bacteria</taxon>
        <taxon>Bacillati</taxon>
        <taxon>Bacillota</taxon>
        <taxon>Clostridia</taxon>
        <taxon>Eubacteriales</taxon>
        <taxon>Eubacteriaceae</taxon>
        <taxon>Eubacterium</taxon>
    </lineage>
</organism>
<name>A0ABT9UX63_9FIRM</name>
<proteinExistence type="predicted"/>
<sequence length="93" mass="11265">MINNTDMINVAMYTLKSIDVNDKVSFKTFKKDRKVEIEKLGKTYNIIEDGFEKKKFLDIEYKEVKKILKELQRKEFPRSNKIWYKIIRSNKNI</sequence>
<reference evidence="1 2" key="1">
    <citation type="submission" date="2023-07" db="EMBL/GenBank/DDBJ databases">
        <title>Genomic Encyclopedia of Type Strains, Phase IV (KMG-IV): sequencing the most valuable type-strain genomes for metagenomic binning, comparative biology and taxonomic classification.</title>
        <authorList>
            <person name="Goeker M."/>
        </authorList>
    </citation>
    <scope>NUCLEOTIDE SEQUENCE [LARGE SCALE GENOMIC DNA]</scope>
    <source>
        <strain evidence="1 2">DSM 20694</strain>
    </source>
</reference>
<evidence type="ECO:0000313" key="2">
    <source>
        <dbReference type="Proteomes" id="UP001228504"/>
    </source>
</evidence>
<accession>A0ABT9UX63</accession>
<comment type="caution">
    <text evidence="1">The sequence shown here is derived from an EMBL/GenBank/DDBJ whole genome shotgun (WGS) entry which is preliminary data.</text>
</comment>
<dbReference type="EMBL" id="JAUSUF010000014">
    <property type="protein sequence ID" value="MDQ0150898.1"/>
    <property type="molecule type" value="Genomic_DNA"/>
</dbReference>
<evidence type="ECO:0000313" key="1">
    <source>
        <dbReference type="EMBL" id="MDQ0150898.1"/>
    </source>
</evidence>
<keyword evidence="2" id="KW-1185">Reference proteome</keyword>
<dbReference type="RefSeq" id="WP_307487748.1">
    <property type="nucleotide sequence ID" value="NZ_JAUSUF010000014.1"/>
</dbReference>
<dbReference type="Proteomes" id="UP001228504">
    <property type="component" value="Unassembled WGS sequence"/>
</dbReference>
<protein>
    <submittedName>
        <fullName evidence="1">Uncharacterized protein</fullName>
    </submittedName>
</protein>
<gene>
    <name evidence="1" type="ORF">J2S18_002872</name>
</gene>